<evidence type="ECO:0000313" key="2">
    <source>
        <dbReference type="EMBL" id="TPX78306.1"/>
    </source>
</evidence>
<evidence type="ECO:0000313" key="3">
    <source>
        <dbReference type="Proteomes" id="UP000320333"/>
    </source>
</evidence>
<reference evidence="2 3" key="1">
    <citation type="journal article" date="2019" name="Sci. Rep.">
        <title>Comparative genomics of chytrid fungi reveal insights into the obligate biotrophic and pathogenic lifestyle of Synchytrium endobioticum.</title>
        <authorList>
            <person name="van de Vossenberg B.T.L.H."/>
            <person name="Warris S."/>
            <person name="Nguyen H.D.T."/>
            <person name="van Gent-Pelzer M.P.E."/>
            <person name="Joly D.L."/>
            <person name="van de Geest H.C."/>
            <person name="Bonants P.J.M."/>
            <person name="Smith D.S."/>
            <person name="Levesque C.A."/>
            <person name="van der Lee T.A.J."/>
        </authorList>
    </citation>
    <scope>NUCLEOTIDE SEQUENCE [LARGE SCALE GENOMIC DNA]</scope>
    <source>
        <strain evidence="2 3">CBS 675.73</strain>
    </source>
</reference>
<dbReference type="EMBL" id="QEAP01000006">
    <property type="protein sequence ID" value="TPX78306.1"/>
    <property type="molecule type" value="Genomic_DNA"/>
</dbReference>
<comment type="caution">
    <text evidence="2">The sequence shown here is derived from an EMBL/GenBank/DDBJ whole genome shotgun (WGS) entry which is preliminary data.</text>
</comment>
<feature type="region of interest" description="Disordered" evidence="1">
    <location>
        <begin position="488"/>
        <end position="555"/>
    </location>
</feature>
<protein>
    <submittedName>
        <fullName evidence="2">Uncharacterized protein</fullName>
    </submittedName>
</protein>
<keyword evidence="3" id="KW-1185">Reference proteome</keyword>
<dbReference type="OrthoDB" id="2117490at2759"/>
<accession>A0A507FT23</accession>
<dbReference type="AlphaFoldDB" id="A0A507FT23"/>
<name>A0A507FT23_9FUNG</name>
<gene>
    <name evidence="2" type="ORF">CcCBS67573_g00425</name>
</gene>
<sequence length="844" mass="92440">MHSILKGNGARATRAREPLVIKALWYLADDPDAIEILRQTSSTLRVRIDSDAALRASYLLFKYSCLRSILLDVRLMMTHSRRYSKHLVLYAVCLRTPHALTPSVFFTLTSMGATLPKLLVEAFVSHNVVPSAHNSWAAYVPQDTVDHLVAWGFKLYADSLVVAAPESGVVPNDDIAAFLNIMNFLSPNLDELSKVVYENYFLPVLVPSDHSFWLTFYGHARRLLRLDPEMAHHIIKNSAIDPVKATDRFVYEALMDPKTTKPTILELSMFGYYITENVALRVLMNPAIAQNPNSQTSSLQLLKEVLPEETLTTYLQKALKMLMKSIPTLPDTIVNSSSKAPQQLDALLREFKQVLPDSAMCSVLLAPPPSYESRQNRTLPFMTLLGQTYGGVSDTVWQVVCAEYGAKHAFVAAFLVDVVIGGTISTGNENEDTKASNARNLKEGKLNAVADSPGRENTDTDNDTMVVVAPDGVIRRKSIAILGLPSRKGSRVQSSSSSTLSLSSTALQSGAPSASPGSGGVAMVRNRASTYDPRYKTQPAQEQEEYDSSDDRDRDVAARETMQAMLEGVNVPLDVGMLIPILRAVIIMGSVRSRVVDFMARVEREILNAAFSPTAIMDYDSETLSRLSRSKWISSLYRNVIDSQAWMHSVMSTSELTVLEGLKPTAGTSTADISFKSKRRTGHPLIPGVFAGPAFSELLESAGDASVVELDRGPAPMSVAAVARSVRMRRQKSVSGALPMPVPGGNRTSVFEPLRNSVLQPPPQQGNADIRKFYKSCEELVLLLEGAAQSGVNVSAAGRPGSEVGMVPEGPFGKWLVEKDQRTKSWWDRPVSGTSWLSGTPSWF</sequence>
<evidence type="ECO:0000256" key="1">
    <source>
        <dbReference type="SAM" id="MobiDB-lite"/>
    </source>
</evidence>
<proteinExistence type="predicted"/>
<organism evidence="2 3">
    <name type="scientific">Chytriomyces confervae</name>
    <dbReference type="NCBI Taxonomy" id="246404"/>
    <lineage>
        <taxon>Eukaryota</taxon>
        <taxon>Fungi</taxon>
        <taxon>Fungi incertae sedis</taxon>
        <taxon>Chytridiomycota</taxon>
        <taxon>Chytridiomycota incertae sedis</taxon>
        <taxon>Chytridiomycetes</taxon>
        <taxon>Chytridiales</taxon>
        <taxon>Chytriomycetaceae</taxon>
        <taxon>Chytriomyces</taxon>
    </lineage>
</organism>
<dbReference type="Proteomes" id="UP000320333">
    <property type="component" value="Unassembled WGS sequence"/>
</dbReference>
<feature type="region of interest" description="Disordered" evidence="1">
    <location>
        <begin position="426"/>
        <end position="463"/>
    </location>
</feature>
<feature type="compositionally biased region" description="Low complexity" evidence="1">
    <location>
        <begin position="491"/>
        <end position="516"/>
    </location>
</feature>